<dbReference type="GO" id="GO:0016614">
    <property type="term" value="F:oxidoreductase activity, acting on CH-OH group of donors"/>
    <property type="evidence" value="ECO:0007669"/>
    <property type="project" value="InterPro"/>
</dbReference>
<sequence>MFDKFYNRRRFLQNAALFSTGLLTSFAYPKKAISINPAAPVEYIVVGSGAGGGPLAVNLAKAGHKVVLIEAGGASEADDIISVPLLSPVVGEDPRVRWDYFIRQYTDEGRQSRNSKYVAEKGGVLYPRCGTLGGCTVHNLMITIYPNNSDWDEIAELTGDFSWKAENMRSYFERLENNRYVERPIGTDNPTRHGFDGWLSTEITDPALWTNDSNMQRILLSAAIEAGDKNLLDAFSRRELDPNSWVVNTKDVQGFYNIPQGTRSGRRRGPRDLIKETAAALPNNLIVKTNTLVTRVLFRGRNAIGVEYLEGAHLYRADPKAPTDGAEPTPRKQMYAAREVILAAGAFNSPQILKLSGIGPVDELQKHGIRPIINLPGVGENLQDRYEVGVITQMNSNFTLAQNCTPGQPSDPCAAELEKGQGIYTSNATFAGHIRKSDPAREVPDLFIFGLPVPYQGYYPGWSKPLSEIKNQFSWTVLKAHTRNRKGSVKLRSSDPRDTPEINFHYFTEGSDIEGEDLASVINGVEFVRKMNARIADISKEVIPGPNVQSREEIIKFVEAEAWGHHASCTNKIGSKSDPMAVVDSEFRVHGTRNLRVVDASVFPRVPGYFIVTPIYIISEKASDVIIASAKTRKILPVYQDM</sequence>
<reference evidence="4" key="1">
    <citation type="submission" date="2018-12" db="EMBL/GenBank/DDBJ databases">
        <authorList>
            <person name="Will S."/>
            <person name="Neumann-Schaal M."/>
            <person name="Henke P."/>
        </authorList>
    </citation>
    <scope>NUCLEOTIDE SEQUENCE</scope>
    <source>
        <strain evidence="4">PCC 7102</strain>
    </source>
</reference>
<keyword evidence="5" id="KW-1185">Reference proteome</keyword>
<dbReference type="Gene3D" id="3.30.560.10">
    <property type="entry name" value="Glucose Oxidase, domain 3"/>
    <property type="match status" value="1"/>
</dbReference>
<dbReference type="InterPro" id="IPR000172">
    <property type="entry name" value="GMC_OxRdtase_N"/>
</dbReference>
<comment type="cofactor">
    <cofactor evidence="2">
        <name>FAD</name>
        <dbReference type="ChEBI" id="CHEBI:57692"/>
    </cofactor>
</comment>
<evidence type="ECO:0000313" key="4">
    <source>
        <dbReference type="EMBL" id="RUT06429.1"/>
    </source>
</evidence>
<gene>
    <name evidence="4" type="ORF">DSM106972_026860</name>
</gene>
<keyword evidence="2" id="KW-0285">Flavoprotein</keyword>
<dbReference type="InterPro" id="IPR036188">
    <property type="entry name" value="FAD/NAD-bd_sf"/>
</dbReference>
<dbReference type="OrthoDB" id="9785276at2"/>
<dbReference type="SUPFAM" id="SSF51905">
    <property type="entry name" value="FAD/NAD(P)-binding domain"/>
    <property type="match status" value="1"/>
</dbReference>
<dbReference type="RefSeq" id="WP_127081244.1">
    <property type="nucleotide sequence ID" value="NZ_RSCL01000006.1"/>
</dbReference>
<dbReference type="SUPFAM" id="SSF54373">
    <property type="entry name" value="FAD-linked reductases, C-terminal domain"/>
    <property type="match status" value="1"/>
</dbReference>
<dbReference type="Pfam" id="PF00732">
    <property type="entry name" value="GMC_oxred_N"/>
    <property type="match status" value="1"/>
</dbReference>
<evidence type="ECO:0000256" key="2">
    <source>
        <dbReference type="PIRSR" id="PIRSR000137-2"/>
    </source>
</evidence>
<feature type="domain" description="Glucose-methanol-choline oxidoreductase N-terminal" evidence="3">
    <location>
        <begin position="345"/>
        <end position="359"/>
    </location>
</feature>
<dbReference type="Proteomes" id="UP000271624">
    <property type="component" value="Unassembled WGS sequence"/>
</dbReference>
<accession>A0A3S1B7E2</accession>
<organism evidence="4 5">
    <name type="scientific">Dulcicalothrix desertica PCC 7102</name>
    <dbReference type="NCBI Taxonomy" id="232991"/>
    <lineage>
        <taxon>Bacteria</taxon>
        <taxon>Bacillati</taxon>
        <taxon>Cyanobacteriota</taxon>
        <taxon>Cyanophyceae</taxon>
        <taxon>Nostocales</taxon>
        <taxon>Calotrichaceae</taxon>
        <taxon>Dulcicalothrix</taxon>
    </lineage>
</organism>
<reference evidence="4" key="2">
    <citation type="journal article" date="2019" name="Genome Biol. Evol.">
        <title>Day and night: Metabolic profiles and evolutionary relationships of six axenic non-marine cyanobacteria.</title>
        <authorList>
            <person name="Will S.E."/>
            <person name="Henke P."/>
            <person name="Boedeker C."/>
            <person name="Huang S."/>
            <person name="Brinkmann H."/>
            <person name="Rohde M."/>
            <person name="Jarek M."/>
            <person name="Friedl T."/>
            <person name="Seufert S."/>
            <person name="Schumacher M."/>
            <person name="Overmann J."/>
            <person name="Neumann-Schaal M."/>
            <person name="Petersen J."/>
        </authorList>
    </citation>
    <scope>NUCLEOTIDE SEQUENCE [LARGE SCALE GENOMIC DNA]</scope>
    <source>
        <strain evidence="4">PCC 7102</strain>
    </source>
</reference>
<dbReference type="GO" id="GO:0050660">
    <property type="term" value="F:flavin adenine dinucleotide binding"/>
    <property type="evidence" value="ECO:0007669"/>
    <property type="project" value="InterPro"/>
</dbReference>
<dbReference type="PIRSF" id="PIRSF000137">
    <property type="entry name" value="Alcohol_oxidase"/>
    <property type="match status" value="1"/>
</dbReference>
<name>A0A3S1B7E2_9CYAN</name>
<dbReference type="Gene3D" id="3.50.50.60">
    <property type="entry name" value="FAD/NAD(P)-binding domain"/>
    <property type="match status" value="1"/>
</dbReference>
<proteinExistence type="inferred from homology"/>
<dbReference type="Pfam" id="PF05199">
    <property type="entry name" value="GMC_oxred_C"/>
    <property type="match status" value="1"/>
</dbReference>
<dbReference type="InterPro" id="IPR007867">
    <property type="entry name" value="GMC_OxRtase_C"/>
</dbReference>
<dbReference type="InterPro" id="IPR012132">
    <property type="entry name" value="GMC_OxRdtase"/>
</dbReference>
<dbReference type="EMBL" id="RSCL01000006">
    <property type="protein sequence ID" value="RUT06429.1"/>
    <property type="molecule type" value="Genomic_DNA"/>
</dbReference>
<evidence type="ECO:0000313" key="5">
    <source>
        <dbReference type="Proteomes" id="UP000271624"/>
    </source>
</evidence>
<protein>
    <submittedName>
        <fullName evidence="4">Choline dehydrogenase</fullName>
    </submittedName>
</protein>
<dbReference type="PANTHER" id="PTHR11552:SF80">
    <property type="entry name" value="GMC OXIDOREDUCTASE"/>
    <property type="match status" value="1"/>
</dbReference>
<evidence type="ECO:0000256" key="1">
    <source>
        <dbReference type="ARBA" id="ARBA00010790"/>
    </source>
</evidence>
<comment type="similarity">
    <text evidence="1">Belongs to the GMC oxidoreductase family.</text>
</comment>
<feature type="binding site" evidence="2">
    <location>
        <position position="293"/>
    </location>
    <ligand>
        <name>FAD</name>
        <dbReference type="ChEBI" id="CHEBI:57692"/>
    </ligand>
</feature>
<evidence type="ECO:0000259" key="3">
    <source>
        <dbReference type="PROSITE" id="PS00624"/>
    </source>
</evidence>
<dbReference type="PROSITE" id="PS00624">
    <property type="entry name" value="GMC_OXRED_2"/>
    <property type="match status" value="1"/>
</dbReference>
<keyword evidence="2" id="KW-0274">FAD</keyword>
<dbReference type="AlphaFoldDB" id="A0A3S1B7E2"/>
<comment type="caution">
    <text evidence="4">The sequence shown here is derived from an EMBL/GenBank/DDBJ whole genome shotgun (WGS) entry which is preliminary data.</text>
</comment>
<dbReference type="PANTHER" id="PTHR11552">
    <property type="entry name" value="GLUCOSE-METHANOL-CHOLINE GMC OXIDOREDUCTASE"/>
    <property type="match status" value="1"/>
</dbReference>